<proteinExistence type="predicted"/>
<name>A0AA40HTG4_CNENI</name>
<organism evidence="1 2">
    <name type="scientific">Cnephaeus nilssonii</name>
    <name type="common">Northern bat</name>
    <name type="synonym">Eptesicus nilssonii</name>
    <dbReference type="NCBI Taxonomy" id="3371016"/>
    <lineage>
        <taxon>Eukaryota</taxon>
        <taxon>Metazoa</taxon>
        <taxon>Chordata</taxon>
        <taxon>Craniata</taxon>
        <taxon>Vertebrata</taxon>
        <taxon>Euteleostomi</taxon>
        <taxon>Mammalia</taxon>
        <taxon>Eutheria</taxon>
        <taxon>Laurasiatheria</taxon>
        <taxon>Chiroptera</taxon>
        <taxon>Yangochiroptera</taxon>
        <taxon>Vespertilionidae</taxon>
        <taxon>Cnephaeus</taxon>
    </lineage>
</organism>
<dbReference type="AlphaFoldDB" id="A0AA40HTG4"/>
<dbReference type="Proteomes" id="UP001177744">
    <property type="component" value="Unassembled WGS sequence"/>
</dbReference>
<evidence type="ECO:0000313" key="2">
    <source>
        <dbReference type="Proteomes" id="UP001177744"/>
    </source>
</evidence>
<gene>
    <name evidence="1" type="ORF">QTO34_002615</name>
</gene>
<keyword evidence="2" id="KW-1185">Reference proteome</keyword>
<sequence length="76" mass="8664">MKQSKQENLDIDVKYLISIDRRGGPSVAKETSNFLKHSSFLLKIQFLALPSVWDLSCESINYIFASDSTRSELKPK</sequence>
<dbReference type="EMBL" id="JAULJE010000012">
    <property type="protein sequence ID" value="KAK1336582.1"/>
    <property type="molecule type" value="Genomic_DNA"/>
</dbReference>
<comment type="caution">
    <text evidence="1">The sequence shown here is derived from an EMBL/GenBank/DDBJ whole genome shotgun (WGS) entry which is preliminary data.</text>
</comment>
<reference evidence="1" key="1">
    <citation type="submission" date="2023-06" db="EMBL/GenBank/DDBJ databases">
        <title>Reference genome for the Northern bat (Eptesicus nilssonii), a most northern bat species.</title>
        <authorList>
            <person name="Laine V.N."/>
            <person name="Pulliainen A.T."/>
            <person name="Lilley T.M."/>
        </authorList>
    </citation>
    <scope>NUCLEOTIDE SEQUENCE</scope>
    <source>
        <strain evidence="1">BLF_Eptnil</strain>
        <tissue evidence="1">Kidney</tissue>
    </source>
</reference>
<feature type="non-terminal residue" evidence="1">
    <location>
        <position position="76"/>
    </location>
</feature>
<accession>A0AA40HTG4</accession>
<evidence type="ECO:0000313" key="1">
    <source>
        <dbReference type="EMBL" id="KAK1336582.1"/>
    </source>
</evidence>
<protein>
    <submittedName>
        <fullName evidence="1">Uncharacterized protein</fullName>
    </submittedName>
</protein>